<keyword evidence="3" id="KW-1185">Reference proteome</keyword>
<protein>
    <recommendedName>
        <fullName evidence="4">TNFR-Cys domain-containing protein</fullName>
    </recommendedName>
</protein>
<dbReference type="InterPro" id="IPR005127">
    <property type="entry name" value="Giardia_VSP"/>
</dbReference>
<sequence length="514" mass="58554">MIGDSAFSGCTSFNGTLIIPANISTIGKNAFASTNFARIIFRGLYEPQCANSIGFPREQIILVRNQYMNETFCTYKIDQECSENCDACENDSVCLLCMNGFFVNSSYLCQQCDDLCNTCNITSSFCTSCFEHFYLDGNECRMCDSSCKECEKNASYCTECNETQYLYQNKCYESCSELGDDYYNTSENECIKCEIEHCANITYSDLCVCNLCDEHYYFSFENSPVCQECHETCLSCSSTKFPPLENECLTCYEGYILSNGKCLPPTNQFTRSNEFSSSDYFNSKNFSSSNEFSLTEYFTATKFFSFSNEFNLSNVFSSSEDFSLSSKFTPSNIFSSSSEFTSVFVSNIISYDSQLITFSVSYVLTYVSRKSVSLSASLGNSYSFLYSYLNGEYTLILTQTNIYNYFPYIIYYLSPSYTAEYITIEIPKKKRISREQFIGVVCGSTSIFFLTLAVIVLIVRKKTSYKITNDIYDDCFLSYSSENNVKEVKDKSEIEINKYESDSHSDSDDLGFFF</sequence>
<feature type="transmembrane region" description="Helical" evidence="1">
    <location>
        <begin position="437"/>
        <end position="459"/>
    </location>
</feature>
<dbReference type="Gene3D" id="3.80.10.10">
    <property type="entry name" value="Ribonuclease Inhibitor"/>
    <property type="match status" value="1"/>
</dbReference>
<dbReference type="InterPro" id="IPR032675">
    <property type="entry name" value="LRR_dom_sf"/>
</dbReference>
<reference evidence="2 3" key="1">
    <citation type="submission" date="2024-04" db="EMBL/GenBank/DDBJ databases">
        <title>Tritrichomonas musculus Genome.</title>
        <authorList>
            <person name="Alves-Ferreira E."/>
            <person name="Grigg M."/>
            <person name="Lorenzi H."/>
            <person name="Galac M."/>
        </authorList>
    </citation>
    <scope>NUCLEOTIDE SEQUENCE [LARGE SCALE GENOMIC DNA]</scope>
    <source>
        <strain evidence="2 3">EAF2021</strain>
    </source>
</reference>
<proteinExistence type="predicted"/>
<dbReference type="Proteomes" id="UP001470230">
    <property type="component" value="Unassembled WGS sequence"/>
</dbReference>
<dbReference type="InterPro" id="IPR009030">
    <property type="entry name" value="Growth_fac_rcpt_cys_sf"/>
</dbReference>
<dbReference type="SMART" id="SM00261">
    <property type="entry name" value="FU"/>
    <property type="match status" value="2"/>
</dbReference>
<dbReference type="Pfam" id="PF03302">
    <property type="entry name" value="VSP"/>
    <property type="match status" value="1"/>
</dbReference>
<keyword evidence="1" id="KW-0812">Transmembrane</keyword>
<dbReference type="InterPro" id="IPR053215">
    <property type="entry name" value="TKL_Ser/Thr_kinase"/>
</dbReference>
<dbReference type="CDD" id="cd00064">
    <property type="entry name" value="FU"/>
    <property type="match status" value="2"/>
</dbReference>
<dbReference type="InterPro" id="IPR006212">
    <property type="entry name" value="Furin_repeat"/>
</dbReference>
<dbReference type="PANTHER" id="PTHR45756:SF1">
    <property type="entry name" value="PROTEIN KINASE DOMAIN CONTAINING PROTEIN"/>
    <property type="match status" value="1"/>
</dbReference>
<dbReference type="PANTHER" id="PTHR45756">
    <property type="entry name" value="PALMITOYLTRANSFERASE"/>
    <property type="match status" value="1"/>
</dbReference>
<evidence type="ECO:0000313" key="3">
    <source>
        <dbReference type="Proteomes" id="UP001470230"/>
    </source>
</evidence>
<gene>
    <name evidence="2" type="ORF">M9Y10_004301</name>
</gene>
<organism evidence="2 3">
    <name type="scientific">Tritrichomonas musculus</name>
    <dbReference type="NCBI Taxonomy" id="1915356"/>
    <lineage>
        <taxon>Eukaryota</taxon>
        <taxon>Metamonada</taxon>
        <taxon>Parabasalia</taxon>
        <taxon>Tritrichomonadida</taxon>
        <taxon>Tritrichomonadidae</taxon>
        <taxon>Tritrichomonas</taxon>
    </lineage>
</organism>
<keyword evidence="1" id="KW-1133">Transmembrane helix</keyword>
<keyword evidence="1" id="KW-0472">Membrane</keyword>
<comment type="caution">
    <text evidence="2">The sequence shown here is derived from an EMBL/GenBank/DDBJ whole genome shotgun (WGS) entry which is preliminary data.</text>
</comment>
<accession>A0ABR2JRW6</accession>
<dbReference type="Gene3D" id="2.10.220.10">
    <property type="entry name" value="Hormone Receptor, Insulin-like Growth Factor Receptor 1, Chain A, domain 2"/>
    <property type="match status" value="1"/>
</dbReference>
<evidence type="ECO:0008006" key="4">
    <source>
        <dbReference type="Google" id="ProtNLM"/>
    </source>
</evidence>
<name>A0ABR2JRW6_9EUKA</name>
<evidence type="ECO:0000313" key="2">
    <source>
        <dbReference type="EMBL" id="KAK8881558.1"/>
    </source>
</evidence>
<evidence type="ECO:0000256" key="1">
    <source>
        <dbReference type="SAM" id="Phobius"/>
    </source>
</evidence>
<dbReference type="SUPFAM" id="SSF57184">
    <property type="entry name" value="Growth factor receptor domain"/>
    <property type="match status" value="2"/>
</dbReference>
<dbReference type="EMBL" id="JAPFFF010000010">
    <property type="protein sequence ID" value="KAK8881558.1"/>
    <property type="molecule type" value="Genomic_DNA"/>
</dbReference>